<name>A0AAV7G619_DENCH</name>
<feature type="domain" description="BZIP" evidence="5">
    <location>
        <begin position="104"/>
        <end position="151"/>
    </location>
</feature>
<dbReference type="EMBL" id="JAGFBR010000018">
    <property type="protein sequence ID" value="KAH0450813.1"/>
    <property type="molecule type" value="Genomic_DNA"/>
</dbReference>
<evidence type="ECO:0000256" key="2">
    <source>
        <dbReference type="ARBA" id="ARBA00023163"/>
    </source>
</evidence>
<dbReference type="Pfam" id="PF07716">
    <property type="entry name" value="bZIP_2"/>
    <property type="match status" value="1"/>
</dbReference>
<dbReference type="GO" id="GO:0045893">
    <property type="term" value="P:positive regulation of DNA-templated transcription"/>
    <property type="evidence" value="ECO:0007669"/>
    <property type="project" value="TreeGrafter"/>
</dbReference>
<dbReference type="PANTHER" id="PTHR46391:SF20">
    <property type="entry name" value="BASIC LEUCINE ZIPPER 61"/>
    <property type="match status" value="1"/>
</dbReference>
<dbReference type="InterPro" id="IPR052483">
    <property type="entry name" value="bZIP_transcription_regulators"/>
</dbReference>
<dbReference type="PROSITE" id="PS50217">
    <property type="entry name" value="BZIP"/>
    <property type="match status" value="1"/>
</dbReference>
<feature type="region of interest" description="Disordered" evidence="4">
    <location>
        <begin position="57"/>
        <end position="79"/>
    </location>
</feature>
<dbReference type="SUPFAM" id="SSF57959">
    <property type="entry name" value="Leucine zipper domain"/>
    <property type="match status" value="1"/>
</dbReference>
<evidence type="ECO:0000259" key="5">
    <source>
        <dbReference type="PROSITE" id="PS50217"/>
    </source>
</evidence>
<evidence type="ECO:0000256" key="4">
    <source>
        <dbReference type="SAM" id="MobiDB-lite"/>
    </source>
</evidence>
<dbReference type="GO" id="GO:0003677">
    <property type="term" value="F:DNA binding"/>
    <property type="evidence" value="ECO:0007669"/>
    <property type="project" value="TreeGrafter"/>
</dbReference>
<dbReference type="PROSITE" id="PS00036">
    <property type="entry name" value="BZIP_BASIC"/>
    <property type="match status" value="1"/>
</dbReference>
<keyword evidence="3" id="KW-0539">Nucleus</keyword>
<dbReference type="AlphaFoldDB" id="A0AAV7G619"/>
<dbReference type="Gene3D" id="1.20.5.170">
    <property type="match status" value="1"/>
</dbReference>
<evidence type="ECO:0000313" key="6">
    <source>
        <dbReference type="EMBL" id="KAH0450813.1"/>
    </source>
</evidence>
<dbReference type="GO" id="GO:0005634">
    <property type="term" value="C:nucleus"/>
    <property type="evidence" value="ECO:0007669"/>
    <property type="project" value="TreeGrafter"/>
</dbReference>
<dbReference type="InterPro" id="IPR046347">
    <property type="entry name" value="bZIP_sf"/>
</dbReference>
<keyword evidence="2" id="KW-0804">Transcription</keyword>
<dbReference type="SMART" id="SM00338">
    <property type="entry name" value="BRLZ"/>
    <property type="match status" value="1"/>
</dbReference>
<evidence type="ECO:0000256" key="3">
    <source>
        <dbReference type="ARBA" id="ARBA00023242"/>
    </source>
</evidence>
<feature type="region of interest" description="Disordered" evidence="4">
    <location>
        <begin position="1"/>
        <end position="24"/>
    </location>
</feature>
<evidence type="ECO:0000313" key="7">
    <source>
        <dbReference type="Proteomes" id="UP000775213"/>
    </source>
</evidence>
<dbReference type="Proteomes" id="UP000775213">
    <property type="component" value="Unassembled WGS sequence"/>
</dbReference>
<evidence type="ECO:0000256" key="1">
    <source>
        <dbReference type="ARBA" id="ARBA00023015"/>
    </source>
</evidence>
<reference evidence="6 7" key="1">
    <citation type="journal article" date="2021" name="Hortic Res">
        <title>Chromosome-scale assembly of the Dendrobium chrysotoxum genome enhances the understanding of orchid evolution.</title>
        <authorList>
            <person name="Zhang Y."/>
            <person name="Zhang G.Q."/>
            <person name="Zhang D."/>
            <person name="Liu X.D."/>
            <person name="Xu X.Y."/>
            <person name="Sun W.H."/>
            <person name="Yu X."/>
            <person name="Zhu X."/>
            <person name="Wang Z.W."/>
            <person name="Zhao X."/>
            <person name="Zhong W.Y."/>
            <person name="Chen H."/>
            <person name="Yin W.L."/>
            <person name="Huang T."/>
            <person name="Niu S.C."/>
            <person name="Liu Z.J."/>
        </authorList>
    </citation>
    <scope>NUCLEOTIDE SEQUENCE [LARGE SCALE GENOMIC DNA]</scope>
    <source>
        <strain evidence="6">Lindl</strain>
    </source>
</reference>
<dbReference type="FunFam" id="1.20.5.170:FF:000086">
    <property type="entry name" value="Transcription factor VIP1"/>
    <property type="match status" value="1"/>
</dbReference>
<dbReference type="CDD" id="cd14703">
    <property type="entry name" value="bZIP_plant_RF2"/>
    <property type="match status" value="1"/>
</dbReference>
<protein>
    <recommendedName>
        <fullName evidence="5">BZIP domain-containing protein</fullName>
    </recommendedName>
</protein>
<sequence length="234" mass="25946">MAQLPPNAPSNYPSIPSSPPSPSGFSAQLYSWVDELIDFSSYPQASHRRTFSDPLAAASPTMLPAPPSDHNNANDAQPDQPIHLVHSEGENSSVDDILQLPILDPKRVKRILANRQSARRSRERKLQYISELQKCVGKLETEVAALTPRVAFFDCQRSMLVMQNSHLKQRIAVLAQDQIIKDACQESLKREIGRLSQVHQRQNLTQTDAMTAAIDAGGEDTAAIFYQNDLHANP</sequence>
<keyword evidence="7" id="KW-1185">Reference proteome</keyword>
<accession>A0AAV7G619</accession>
<organism evidence="6 7">
    <name type="scientific">Dendrobium chrysotoxum</name>
    <name type="common">Orchid</name>
    <dbReference type="NCBI Taxonomy" id="161865"/>
    <lineage>
        <taxon>Eukaryota</taxon>
        <taxon>Viridiplantae</taxon>
        <taxon>Streptophyta</taxon>
        <taxon>Embryophyta</taxon>
        <taxon>Tracheophyta</taxon>
        <taxon>Spermatophyta</taxon>
        <taxon>Magnoliopsida</taxon>
        <taxon>Liliopsida</taxon>
        <taxon>Asparagales</taxon>
        <taxon>Orchidaceae</taxon>
        <taxon>Epidendroideae</taxon>
        <taxon>Malaxideae</taxon>
        <taxon>Dendrobiinae</taxon>
        <taxon>Dendrobium</taxon>
    </lineage>
</organism>
<proteinExistence type="predicted"/>
<keyword evidence="1" id="KW-0805">Transcription regulation</keyword>
<dbReference type="InterPro" id="IPR044759">
    <property type="entry name" value="bZIP_RF2"/>
</dbReference>
<dbReference type="GO" id="GO:0003700">
    <property type="term" value="F:DNA-binding transcription factor activity"/>
    <property type="evidence" value="ECO:0007669"/>
    <property type="project" value="InterPro"/>
</dbReference>
<comment type="caution">
    <text evidence="6">The sequence shown here is derived from an EMBL/GenBank/DDBJ whole genome shotgun (WGS) entry which is preliminary data.</text>
</comment>
<dbReference type="InterPro" id="IPR004827">
    <property type="entry name" value="bZIP"/>
</dbReference>
<gene>
    <name evidence="6" type="ORF">IEQ34_021505</name>
</gene>
<dbReference type="PANTHER" id="PTHR46391">
    <property type="entry name" value="BASIC LEUCINE ZIPPER 34"/>
    <property type="match status" value="1"/>
</dbReference>